<dbReference type="Proteomes" id="UP001212411">
    <property type="component" value="Chromosome 3"/>
</dbReference>
<comment type="subcellular location">
    <subcellularLocation>
        <location evidence="1">Mitochondrion matrix</location>
    </subcellularLocation>
</comment>
<organism evidence="17 18">
    <name type="scientific">Schizosaccharomyces osmophilus</name>
    <dbReference type="NCBI Taxonomy" id="2545709"/>
    <lineage>
        <taxon>Eukaryota</taxon>
        <taxon>Fungi</taxon>
        <taxon>Dikarya</taxon>
        <taxon>Ascomycota</taxon>
        <taxon>Taphrinomycotina</taxon>
        <taxon>Schizosaccharomycetes</taxon>
        <taxon>Schizosaccharomycetales</taxon>
        <taxon>Schizosaccharomycetaceae</taxon>
        <taxon>Schizosaccharomyces</taxon>
    </lineage>
</organism>
<dbReference type="EC" id="6.1.1.20" evidence="3"/>
<evidence type="ECO:0000256" key="11">
    <source>
        <dbReference type="ARBA" id="ARBA00031194"/>
    </source>
</evidence>
<dbReference type="InterPro" id="IPR005121">
    <property type="entry name" value="Fdx_antiC-bd"/>
</dbReference>
<evidence type="ECO:0000259" key="15">
    <source>
        <dbReference type="PROSITE" id="PS50862"/>
    </source>
</evidence>
<comment type="function">
    <text evidence="13">Is responsible for the charging of tRNA(Phe) with phenylalanine in mitochondrial translation.</text>
</comment>
<protein>
    <recommendedName>
        <fullName evidence="14">Phenylalanine--tRNA ligase, mitochondrial</fullName>
        <ecNumber evidence="3">6.1.1.20</ecNumber>
    </recommendedName>
    <alternativeName>
        <fullName evidence="11">Phenylalanyl-tRNA synthetase</fullName>
    </alternativeName>
</protein>
<comment type="similarity">
    <text evidence="2">Belongs to the class-II aminoacyl-tRNA synthetase family.</text>
</comment>
<dbReference type="InterPro" id="IPR002319">
    <property type="entry name" value="Phenylalanyl-tRNA_Synthase"/>
</dbReference>
<keyword evidence="18" id="KW-1185">Reference proteome</keyword>
<evidence type="ECO:0000256" key="9">
    <source>
        <dbReference type="ARBA" id="ARBA00023128"/>
    </source>
</evidence>
<evidence type="ECO:0000313" key="18">
    <source>
        <dbReference type="Proteomes" id="UP001212411"/>
    </source>
</evidence>
<dbReference type="SUPFAM" id="SSF54991">
    <property type="entry name" value="Anticodon-binding domain of PheRS"/>
    <property type="match status" value="1"/>
</dbReference>
<keyword evidence="8" id="KW-0809">Transit peptide</keyword>
<dbReference type="GO" id="GO:0000049">
    <property type="term" value="F:tRNA binding"/>
    <property type="evidence" value="ECO:0007669"/>
    <property type="project" value="InterPro"/>
</dbReference>
<sequence length="431" mass="49925">MKSMISLNCKSNLLLKSLNVFSKRSYNTLDAWSNIPEHIKVKQGRRLFLQNGHPLCSLRELLQQQFKEKPINIVAKESPAVSTITNFDSLGIPKTHVSRSKSDTYYVNKDTCLRTHTSAHQLEEFQNLAESKMSKKGFLITADVYRRDEVDASHYPIFHQMEGAYLWDRNDKGSMLRDLESVKLDNNLQKLVIDEATLENHDDLQEVYSSKETELASIHLKNSLTLTIHNLVLMTPDSGLDKSQVRYRWTYDSFPFTQPSFQLEILWKGAWLEILGCGVVRENILTHAGIQNHVGWAFGIGLERLAMILYGIPDIRLFWTTDDRFRQQFTPNNITTFQPYSKYPLCYKDISFWIDESFTANDFFEIIRDVCKDLVESVDLIDQYTTKAGKTSLCYRVNYRSMEKSLKNEDVDLLQDNLRKAMASSLNIQLR</sequence>
<dbReference type="GO" id="GO:0004826">
    <property type="term" value="F:phenylalanine-tRNA ligase activity"/>
    <property type="evidence" value="ECO:0007669"/>
    <property type="project" value="UniProtKB-EC"/>
</dbReference>
<evidence type="ECO:0000256" key="6">
    <source>
        <dbReference type="ARBA" id="ARBA00022840"/>
    </source>
</evidence>
<evidence type="ECO:0000256" key="10">
    <source>
        <dbReference type="ARBA" id="ARBA00023146"/>
    </source>
</evidence>
<reference evidence="17 18" key="1">
    <citation type="journal article" date="2023" name="G3 (Bethesda)">
        <title>A high-quality reference genome for the fission yeast Schizosaccharomyces osmophilus.</title>
        <authorList>
            <person name="Jia G.S."/>
            <person name="Zhang W.C."/>
            <person name="Liang Y."/>
            <person name="Liu X.H."/>
            <person name="Rhind N."/>
            <person name="Pidoux A."/>
            <person name="Brysch-Herzberg M."/>
            <person name="Du L.L."/>
        </authorList>
    </citation>
    <scope>NUCLEOTIDE SEQUENCE [LARGE SCALE GENOMIC DNA]</scope>
    <source>
        <strain evidence="17 18">CBS 15793</strain>
    </source>
</reference>
<accession>A0AAE9WFF8</accession>
<dbReference type="CDD" id="cd00496">
    <property type="entry name" value="PheRS_alpha_core"/>
    <property type="match status" value="1"/>
</dbReference>
<dbReference type="GO" id="GO:0006432">
    <property type="term" value="P:phenylalanyl-tRNA aminoacylation"/>
    <property type="evidence" value="ECO:0007669"/>
    <property type="project" value="InterPro"/>
</dbReference>
<keyword evidence="6" id="KW-0067">ATP-binding</keyword>
<dbReference type="EMBL" id="CP115613">
    <property type="protein sequence ID" value="WBW74679.1"/>
    <property type="molecule type" value="Genomic_DNA"/>
</dbReference>
<keyword evidence="9" id="KW-0496">Mitochondrion</keyword>
<evidence type="ECO:0000256" key="8">
    <source>
        <dbReference type="ARBA" id="ARBA00022946"/>
    </source>
</evidence>
<dbReference type="InterPro" id="IPR006195">
    <property type="entry name" value="aa-tRNA-synth_II"/>
</dbReference>
<dbReference type="GeneID" id="80877669"/>
<dbReference type="GO" id="GO:0005524">
    <property type="term" value="F:ATP binding"/>
    <property type="evidence" value="ECO:0007669"/>
    <property type="project" value="UniProtKB-KW"/>
</dbReference>
<dbReference type="SUPFAM" id="SSF55681">
    <property type="entry name" value="Class II aaRS and biotin synthetases"/>
    <property type="match status" value="1"/>
</dbReference>
<dbReference type="InterPro" id="IPR045864">
    <property type="entry name" value="aa-tRNA-synth_II/BPL/LPL"/>
</dbReference>
<dbReference type="FunFam" id="3.30.70.380:FF:000002">
    <property type="entry name" value="phenylalanine--tRNA ligase, mitochondrial"/>
    <property type="match status" value="1"/>
</dbReference>
<dbReference type="Gene3D" id="3.30.930.10">
    <property type="entry name" value="Bira Bifunctional Protein, Domain 2"/>
    <property type="match status" value="1"/>
</dbReference>
<feature type="domain" description="FDX-ACB" evidence="16">
    <location>
        <begin position="341"/>
        <end position="431"/>
    </location>
</feature>
<dbReference type="PANTHER" id="PTHR11538">
    <property type="entry name" value="PHENYLALANYL-TRNA SYNTHETASE"/>
    <property type="match status" value="1"/>
</dbReference>
<evidence type="ECO:0000256" key="5">
    <source>
        <dbReference type="ARBA" id="ARBA00022741"/>
    </source>
</evidence>
<comment type="catalytic activity">
    <reaction evidence="12">
        <text>tRNA(Phe) + L-phenylalanine + ATP = L-phenylalanyl-tRNA(Phe) + AMP + diphosphate + H(+)</text>
        <dbReference type="Rhea" id="RHEA:19413"/>
        <dbReference type="Rhea" id="RHEA-COMP:9668"/>
        <dbReference type="Rhea" id="RHEA-COMP:9699"/>
        <dbReference type="ChEBI" id="CHEBI:15378"/>
        <dbReference type="ChEBI" id="CHEBI:30616"/>
        <dbReference type="ChEBI" id="CHEBI:33019"/>
        <dbReference type="ChEBI" id="CHEBI:58095"/>
        <dbReference type="ChEBI" id="CHEBI:78442"/>
        <dbReference type="ChEBI" id="CHEBI:78531"/>
        <dbReference type="ChEBI" id="CHEBI:456215"/>
        <dbReference type="EC" id="6.1.1.20"/>
    </reaction>
</comment>
<keyword evidence="5" id="KW-0547">Nucleotide-binding</keyword>
<keyword evidence="10" id="KW-0030">Aminoacyl-tRNA synthetase</keyword>
<dbReference type="PROSITE" id="PS50862">
    <property type="entry name" value="AA_TRNA_LIGASE_II"/>
    <property type="match status" value="1"/>
</dbReference>
<proteinExistence type="inferred from homology"/>
<keyword evidence="7" id="KW-0648">Protein biosynthesis</keyword>
<evidence type="ECO:0000256" key="14">
    <source>
        <dbReference type="ARBA" id="ARBA00073229"/>
    </source>
</evidence>
<dbReference type="AlphaFoldDB" id="A0AAE9WFF8"/>
<dbReference type="FunFam" id="3.30.930.10:FF:000053">
    <property type="entry name" value="Phenylalanyl-tRNA synthetase mitochondrial"/>
    <property type="match status" value="1"/>
</dbReference>
<dbReference type="RefSeq" id="XP_056038922.1">
    <property type="nucleotide sequence ID" value="XM_056182980.1"/>
</dbReference>
<dbReference type="Pfam" id="PF01409">
    <property type="entry name" value="tRNA-synt_2d"/>
    <property type="match status" value="2"/>
</dbReference>
<evidence type="ECO:0000256" key="4">
    <source>
        <dbReference type="ARBA" id="ARBA00022598"/>
    </source>
</evidence>
<dbReference type="GO" id="GO:0005759">
    <property type="term" value="C:mitochondrial matrix"/>
    <property type="evidence" value="ECO:0007669"/>
    <property type="project" value="UniProtKB-SubCell"/>
</dbReference>
<gene>
    <name evidence="17" type="primary">msf1</name>
    <name evidence="17" type="ORF">SOMG_04193</name>
</gene>
<dbReference type="PANTHER" id="PTHR11538:SF41">
    <property type="entry name" value="PHENYLALANINE--TRNA LIGASE, MITOCHONDRIAL"/>
    <property type="match status" value="1"/>
</dbReference>
<evidence type="ECO:0000313" key="17">
    <source>
        <dbReference type="EMBL" id="WBW74679.1"/>
    </source>
</evidence>
<dbReference type="KEGG" id="som:SOMG_04193"/>
<dbReference type="PROSITE" id="PS51447">
    <property type="entry name" value="FDX_ACB"/>
    <property type="match status" value="1"/>
</dbReference>
<evidence type="ECO:0000256" key="2">
    <source>
        <dbReference type="ARBA" id="ARBA00008226"/>
    </source>
</evidence>
<feature type="domain" description="Aminoacyl-transfer RNA synthetases class-II family profile" evidence="15">
    <location>
        <begin position="58"/>
        <end position="331"/>
    </location>
</feature>
<evidence type="ECO:0000256" key="13">
    <source>
        <dbReference type="ARBA" id="ARBA00057761"/>
    </source>
</evidence>
<evidence type="ECO:0000256" key="1">
    <source>
        <dbReference type="ARBA" id="ARBA00004305"/>
    </source>
</evidence>
<dbReference type="NCBIfam" id="TIGR00469">
    <property type="entry name" value="pheS_mito"/>
    <property type="match status" value="1"/>
</dbReference>
<evidence type="ECO:0000256" key="12">
    <source>
        <dbReference type="ARBA" id="ARBA00049255"/>
    </source>
</evidence>
<dbReference type="Pfam" id="PF03147">
    <property type="entry name" value="FDX-ACB"/>
    <property type="match status" value="1"/>
</dbReference>
<name>A0AAE9WFF8_9SCHI</name>
<dbReference type="InterPro" id="IPR036690">
    <property type="entry name" value="Fdx_antiC-bd_sf"/>
</dbReference>
<dbReference type="Gene3D" id="3.30.70.380">
    <property type="entry name" value="Ferrodoxin-fold anticodon-binding domain"/>
    <property type="match status" value="1"/>
</dbReference>
<dbReference type="InterPro" id="IPR004530">
    <property type="entry name" value="Phe-tRNA-synth_IIc_mito"/>
</dbReference>
<evidence type="ECO:0000256" key="7">
    <source>
        <dbReference type="ARBA" id="ARBA00022917"/>
    </source>
</evidence>
<evidence type="ECO:0000259" key="16">
    <source>
        <dbReference type="PROSITE" id="PS51447"/>
    </source>
</evidence>
<dbReference type="SMART" id="SM00896">
    <property type="entry name" value="FDX-ACB"/>
    <property type="match status" value="1"/>
</dbReference>
<evidence type="ECO:0000256" key="3">
    <source>
        <dbReference type="ARBA" id="ARBA00012814"/>
    </source>
</evidence>
<keyword evidence="4" id="KW-0436">Ligase</keyword>